<accession>A0A427A3D6</accession>
<dbReference type="EMBL" id="AMZH03003926">
    <property type="protein sequence ID" value="RRT70722.1"/>
    <property type="molecule type" value="Genomic_DNA"/>
</dbReference>
<protein>
    <submittedName>
        <fullName evidence="1">Uncharacterized protein</fullName>
    </submittedName>
</protein>
<organism evidence="1 2">
    <name type="scientific">Ensete ventricosum</name>
    <name type="common">Abyssinian banana</name>
    <name type="synonym">Musa ensete</name>
    <dbReference type="NCBI Taxonomy" id="4639"/>
    <lineage>
        <taxon>Eukaryota</taxon>
        <taxon>Viridiplantae</taxon>
        <taxon>Streptophyta</taxon>
        <taxon>Embryophyta</taxon>
        <taxon>Tracheophyta</taxon>
        <taxon>Spermatophyta</taxon>
        <taxon>Magnoliopsida</taxon>
        <taxon>Liliopsida</taxon>
        <taxon>Zingiberales</taxon>
        <taxon>Musaceae</taxon>
        <taxon>Ensete</taxon>
    </lineage>
</organism>
<proteinExistence type="predicted"/>
<dbReference type="Proteomes" id="UP000287651">
    <property type="component" value="Unassembled WGS sequence"/>
</dbReference>
<evidence type="ECO:0000313" key="2">
    <source>
        <dbReference type="Proteomes" id="UP000287651"/>
    </source>
</evidence>
<reference evidence="1 2" key="1">
    <citation type="journal article" date="2014" name="Agronomy (Basel)">
        <title>A Draft Genome Sequence for Ensete ventricosum, the Drought-Tolerant Tree Against Hunger.</title>
        <authorList>
            <person name="Harrison J."/>
            <person name="Moore K.A."/>
            <person name="Paszkiewicz K."/>
            <person name="Jones T."/>
            <person name="Grant M."/>
            <person name="Ambacheew D."/>
            <person name="Muzemil S."/>
            <person name="Studholme D.J."/>
        </authorList>
    </citation>
    <scope>NUCLEOTIDE SEQUENCE [LARGE SCALE GENOMIC DNA]</scope>
</reference>
<dbReference type="AlphaFoldDB" id="A0A427A3D6"/>
<name>A0A427A3D6_ENSVE</name>
<evidence type="ECO:0000313" key="1">
    <source>
        <dbReference type="EMBL" id="RRT70722.1"/>
    </source>
</evidence>
<sequence>MPRSCVPGQLACQRGRPDTRKLACHRHGGVSDHTVDLTQVRWARSTSLSCWRVPHRKDHGRHGEVHRYAGLRDSPTARHVPLTCGYRPLTTWTPPPSTCLLIYLSSPSRPTRSSVDSSLLLPPPLPACSRPMPSDRDIEARSHDGVNGGVATARVNSITSSASCFPLTLQVLLLCHSSFLTCTRSDVIR</sequence>
<comment type="caution">
    <text evidence="1">The sequence shown here is derived from an EMBL/GenBank/DDBJ whole genome shotgun (WGS) entry which is preliminary data.</text>
</comment>
<gene>
    <name evidence="1" type="ORF">B296_00001954</name>
</gene>